<evidence type="ECO:0000256" key="1">
    <source>
        <dbReference type="SAM" id="Phobius"/>
    </source>
</evidence>
<reference evidence="2 3" key="1">
    <citation type="submission" date="2016-11" db="EMBL/GenBank/DDBJ databases">
        <authorList>
            <person name="Jaros S."/>
            <person name="Januszkiewicz K."/>
            <person name="Wedrychowicz H."/>
        </authorList>
    </citation>
    <scope>NUCLEOTIDE SEQUENCE [LARGE SCALE GENOMIC DNA]</scope>
    <source>
        <strain evidence="2 3">DSM 21758</strain>
    </source>
</reference>
<proteinExistence type="predicted"/>
<feature type="transmembrane region" description="Helical" evidence="1">
    <location>
        <begin position="7"/>
        <end position="28"/>
    </location>
</feature>
<evidence type="ECO:0000313" key="3">
    <source>
        <dbReference type="Proteomes" id="UP000184310"/>
    </source>
</evidence>
<dbReference type="RefSeq" id="WP_072991715.1">
    <property type="nucleotide sequence ID" value="NZ_FQZB01000017.1"/>
</dbReference>
<sequence length="167" mass="18874">MKKNNKFLVALLAISILLLGIYICVSLYSKENPVMIKNTDSEQTLYDKGKDVYVPISEGWKDSKSAKGDITEVQKLKLDKFIESWKNGNITDSDLKDTIMKYLNEQGIEYKEVSVSSKGHTLYDEVPEVKLSDGGNLYSFVGIYSTGKQNPNGTEKTVCYNWTVFVF</sequence>
<dbReference type="AlphaFoldDB" id="A0A1M6SCR2"/>
<keyword evidence="1" id="KW-0812">Transmembrane</keyword>
<protein>
    <submittedName>
        <fullName evidence="2">Uncharacterized protein</fullName>
    </submittedName>
</protein>
<name>A0A1M6SCR2_9CLOT</name>
<gene>
    <name evidence="2" type="ORF">SAMN02745163_03776</name>
</gene>
<keyword evidence="3" id="KW-1185">Reference proteome</keyword>
<dbReference type="Proteomes" id="UP000184310">
    <property type="component" value="Unassembled WGS sequence"/>
</dbReference>
<dbReference type="OrthoDB" id="2085844at2"/>
<evidence type="ECO:0000313" key="2">
    <source>
        <dbReference type="EMBL" id="SHK42554.1"/>
    </source>
</evidence>
<dbReference type="EMBL" id="FQZB01000017">
    <property type="protein sequence ID" value="SHK42554.1"/>
    <property type="molecule type" value="Genomic_DNA"/>
</dbReference>
<keyword evidence="1" id="KW-0472">Membrane</keyword>
<dbReference type="STRING" id="1121302.SAMN02745163_03776"/>
<organism evidence="2 3">
    <name type="scientific">Clostridium cavendishii DSM 21758</name>
    <dbReference type="NCBI Taxonomy" id="1121302"/>
    <lineage>
        <taxon>Bacteria</taxon>
        <taxon>Bacillati</taxon>
        <taxon>Bacillota</taxon>
        <taxon>Clostridia</taxon>
        <taxon>Eubacteriales</taxon>
        <taxon>Clostridiaceae</taxon>
        <taxon>Clostridium</taxon>
    </lineage>
</organism>
<keyword evidence="1" id="KW-1133">Transmembrane helix</keyword>
<accession>A0A1M6SCR2</accession>